<proteinExistence type="predicted"/>
<gene>
    <name evidence="1" type="ORF">B0H67DRAFT_642706</name>
</gene>
<organism evidence="1 2">
    <name type="scientific">Lasiosphaeris hirsuta</name>
    <dbReference type="NCBI Taxonomy" id="260670"/>
    <lineage>
        <taxon>Eukaryota</taxon>
        <taxon>Fungi</taxon>
        <taxon>Dikarya</taxon>
        <taxon>Ascomycota</taxon>
        <taxon>Pezizomycotina</taxon>
        <taxon>Sordariomycetes</taxon>
        <taxon>Sordariomycetidae</taxon>
        <taxon>Sordariales</taxon>
        <taxon>Lasiosphaeriaceae</taxon>
        <taxon>Lasiosphaeris</taxon>
    </lineage>
</organism>
<protein>
    <submittedName>
        <fullName evidence="1">Uncharacterized protein</fullName>
    </submittedName>
</protein>
<reference evidence="1" key="1">
    <citation type="submission" date="2023-06" db="EMBL/GenBank/DDBJ databases">
        <title>Genome-scale phylogeny and comparative genomics of the fungal order Sordariales.</title>
        <authorList>
            <consortium name="Lawrence Berkeley National Laboratory"/>
            <person name="Hensen N."/>
            <person name="Bonometti L."/>
            <person name="Westerberg I."/>
            <person name="Brannstrom I.O."/>
            <person name="Guillou S."/>
            <person name="Cros-Aarteil S."/>
            <person name="Calhoun S."/>
            <person name="Haridas S."/>
            <person name="Kuo A."/>
            <person name="Mondo S."/>
            <person name="Pangilinan J."/>
            <person name="Riley R."/>
            <person name="Labutti K."/>
            <person name="Andreopoulos B."/>
            <person name="Lipzen A."/>
            <person name="Chen C."/>
            <person name="Yanf M."/>
            <person name="Daum C."/>
            <person name="Ng V."/>
            <person name="Clum A."/>
            <person name="Steindorff A."/>
            <person name="Ohm R."/>
            <person name="Martin F."/>
            <person name="Silar P."/>
            <person name="Natvig D."/>
            <person name="Lalanne C."/>
            <person name="Gautier V."/>
            <person name="Ament-Velasquez S.L."/>
            <person name="Kruys A."/>
            <person name="Hutchinson M.I."/>
            <person name="Powell A.J."/>
            <person name="Barry K."/>
            <person name="Miller A.N."/>
            <person name="Grigoriev I.V."/>
            <person name="Debuchy R."/>
            <person name="Gladieux P."/>
            <person name="Thoren M.H."/>
            <person name="Johannesson H."/>
        </authorList>
    </citation>
    <scope>NUCLEOTIDE SEQUENCE</scope>
    <source>
        <strain evidence="1">SMH4607-1</strain>
    </source>
</reference>
<evidence type="ECO:0000313" key="1">
    <source>
        <dbReference type="EMBL" id="KAK0719343.1"/>
    </source>
</evidence>
<sequence length="203" mass="22979">MPLITENVYVVISPLPSFSVMNNGHERLYFKIGTHNQWDGSSPDYLRCNPNVWYRSFRIQWTGTDEYGQDDDVYGADGPKQILTRMFTQKGAAAQAVYLQVYTHANTEWWYTDDAQCIQALRDLQNGWDHNWQAGAVVPDLNPNNNIQAIVDNNHNQLMLIPIGNVTVAQIAGVNPTKGPVFSHRFGAVAYFREHVGIHSNTL</sequence>
<dbReference type="Proteomes" id="UP001172102">
    <property type="component" value="Unassembled WGS sequence"/>
</dbReference>
<dbReference type="EMBL" id="JAUKUA010000003">
    <property type="protein sequence ID" value="KAK0719343.1"/>
    <property type="molecule type" value="Genomic_DNA"/>
</dbReference>
<keyword evidence="2" id="KW-1185">Reference proteome</keyword>
<name>A0AA40E1M2_9PEZI</name>
<dbReference type="AlphaFoldDB" id="A0AA40E1M2"/>
<evidence type="ECO:0000313" key="2">
    <source>
        <dbReference type="Proteomes" id="UP001172102"/>
    </source>
</evidence>
<accession>A0AA40E1M2</accession>
<comment type="caution">
    <text evidence="1">The sequence shown here is derived from an EMBL/GenBank/DDBJ whole genome shotgun (WGS) entry which is preliminary data.</text>
</comment>